<evidence type="ECO:0000256" key="1">
    <source>
        <dbReference type="ARBA" id="ARBA00022490"/>
    </source>
</evidence>
<keyword evidence="2" id="KW-0132">Cell division</keyword>
<dbReference type="SUPFAM" id="SSF46785">
    <property type="entry name" value="Winged helix' DNA-binding domain"/>
    <property type="match status" value="2"/>
</dbReference>
<dbReference type="eggNOG" id="COG1386">
    <property type="taxonomic scope" value="Bacteria"/>
</dbReference>
<keyword evidence="7" id="KW-1185">Reference proteome</keyword>
<protein>
    <submittedName>
        <fullName evidence="6">Chromosome segregation and condensation protein, ScpB</fullName>
    </submittedName>
</protein>
<name>D2R2H2_PIRSD</name>
<dbReference type="PANTHER" id="PTHR34298">
    <property type="entry name" value="SEGREGATION AND CONDENSATION PROTEIN B"/>
    <property type="match status" value="1"/>
</dbReference>
<evidence type="ECO:0000313" key="6">
    <source>
        <dbReference type="EMBL" id="ADB15081.1"/>
    </source>
</evidence>
<evidence type="ECO:0000256" key="4">
    <source>
        <dbReference type="ARBA" id="ARBA00023306"/>
    </source>
</evidence>
<dbReference type="InterPro" id="IPR005234">
    <property type="entry name" value="ScpB_csome_segregation"/>
</dbReference>
<feature type="compositionally biased region" description="Acidic residues" evidence="5">
    <location>
        <begin position="275"/>
        <end position="284"/>
    </location>
</feature>
<organism evidence="6 7">
    <name type="scientific">Pirellula staleyi (strain ATCC 27377 / DSM 6068 / ICPB 4128)</name>
    <name type="common">Pirella staleyi</name>
    <dbReference type="NCBI Taxonomy" id="530564"/>
    <lineage>
        <taxon>Bacteria</taxon>
        <taxon>Pseudomonadati</taxon>
        <taxon>Planctomycetota</taxon>
        <taxon>Planctomycetia</taxon>
        <taxon>Pirellulales</taxon>
        <taxon>Pirellulaceae</taxon>
        <taxon>Pirellula</taxon>
    </lineage>
</organism>
<evidence type="ECO:0000256" key="5">
    <source>
        <dbReference type="SAM" id="MobiDB-lite"/>
    </source>
</evidence>
<feature type="compositionally biased region" description="Acidic residues" evidence="5">
    <location>
        <begin position="246"/>
        <end position="263"/>
    </location>
</feature>
<reference evidence="6 7" key="1">
    <citation type="journal article" date="2009" name="Stand. Genomic Sci.">
        <title>Complete genome sequence of Pirellula staleyi type strain (ATCC 27377).</title>
        <authorList>
            <person name="Clum A."/>
            <person name="Tindall B.J."/>
            <person name="Sikorski J."/>
            <person name="Ivanova N."/>
            <person name="Mavrommatis K."/>
            <person name="Lucas S."/>
            <person name="Glavina del Rio T."/>
            <person name="Nolan M."/>
            <person name="Chen F."/>
            <person name="Tice H."/>
            <person name="Pitluck S."/>
            <person name="Cheng J.F."/>
            <person name="Chertkov O."/>
            <person name="Brettin T."/>
            <person name="Han C."/>
            <person name="Detter J.C."/>
            <person name="Kuske C."/>
            <person name="Bruce D."/>
            <person name="Goodwin L."/>
            <person name="Ovchinikova G."/>
            <person name="Pati A."/>
            <person name="Mikhailova N."/>
            <person name="Chen A."/>
            <person name="Palaniappan K."/>
            <person name="Land M."/>
            <person name="Hauser L."/>
            <person name="Chang Y.J."/>
            <person name="Jeffries C.D."/>
            <person name="Chain P."/>
            <person name="Rohde M."/>
            <person name="Goker M."/>
            <person name="Bristow J."/>
            <person name="Eisen J.A."/>
            <person name="Markowitz V."/>
            <person name="Hugenholtz P."/>
            <person name="Kyrpides N.C."/>
            <person name="Klenk H.P."/>
            <person name="Lapidus A."/>
        </authorList>
    </citation>
    <scope>NUCLEOTIDE SEQUENCE [LARGE SCALE GENOMIC DNA]</scope>
    <source>
        <strain evidence="7">ATCC 27377 / DSM 6068 / ICPB 4128</strain>
    </source>
</reference>
<proteinExistence type="predicted"/>
<dbReference type="Gene3D" id="1.10.10.10">
    <property type="entry name" value="Winged helix-like DNA-binding domain superfamily/Winged helix DNA-binding domain"/>
    <property type="match status" value="2"/>
</dbReference>
<evidence type="ECO:0000256" key="2">
    <source>
        <dbReference type="ARBA" id="ARBA00022618"/>
    </source>
</evidence>
<dbReference type="HOGENOM" id="CLU_979534_0_0_0"/>
<sequence length="284" mass="31403">MRNSPTAERRTVPARLLASASVRYQLPQVWQQESVTRISPALLAPAEESIDELPAESAETAITRVEAVLLLAREPLSSRKLAQFASLADGTRARTLVRALNRRYDESGTAFRVEEVAGGFQLLTRRKFASWLRRLGHVPSEVRLSPPALETLAVIAYRQPVPRADIEAIRGVSCGEILRQLMERDLVKIGGRSEDLGRPFLYCTTKRFLQVFGLLTIDDLPRADLMRSLPVASAAPPPLETAAEAALEDESSDESDDLDDENHEEQSPAPLGDSTELEYTNDET</sequence>
<evidence type="ECO:0000256" key="3">
    <source>
        <dbReference type="ARBA" id="ARBA00022829"/>
    </source>
</evidence>
<dbReference type="KEGG" id="psl:Psta_0391"/>
<dbReference type="Pfam" id="PF04079">
    <property type="entry name" value="SMC_ScpB"/>
    <property type="match status" value="1"/>
</dbReference>
<dbReference type="STRING" id="530564.Psta_0391"/>
<feature type="region of interest" description="Disordered" evidence="5">
    <location>
        <begin position="235"/>
        <end position="284"/>
    </location>
</feature>
<dbReference type="GO" id="GO:0051301">
    <property type="term" value="P:cell division"/>
    <property type="evidence" value="ECO:0007669"/>
    <property type="project" value="UniProtKB-KW"/>
</dbReference>
<gene>
    <name evidence="6" type="ordered locus">Psta_0391</name>
</gene>
<accession>D2R2H2</accession>
<feature type="compositionally biased region" description="Low complexity" evidence="5">
    <location>
        <begin position="235"/>
        <end position="245"/>
    </location>
</feature>
<dbReference type="EMBL" id="CP001848">
    <property type="protein sequence ID" value="ADB15081.1"/>
    <property type="molecule type" value="Genomic_DNA"/>
</dbReference>
<keyword evidence="3" id="KW-0159">Chromosome partition</keyword>
<evidence type="ECO:0000313" key="7">
    <source>
        <dbReference type="Proteomes" id="UP000001887"/>
    </source>
</evidence>
<keyword evidence="1" id="KW-0963">Cytoplasm</keyword>
<dbReference type="PANTHER" id="PTHR34298:SF2">
    <property type="entry name" value="SEGREGATION AND CONDENSATION PROTEIN B"/>
    <property type="match status" value="1"/>
</dbReference>
<dbReference type="GO" id="GO:0051304">
    <property type="term" value="P:chromosome separation"/>
    <property type="evidence" value="ECO:0007669"/>
    <property type="project" value="InterPro"/>
</dbReference>
<dbReference type="InterPro" id="IPR036390">
    <property type="entry name" value="WH_DNA-bd_sf"/>
</dbReference>
<dbReference type="NCBIfam" id="TIGR00281">
    <property type="entry name" value="SMC-Scp complex subunit ScpB"/>
    <property type="match status" value="1"/>
</dbReference>
<dbReference type="Proteomes" id="UP000001887">
    <property type="component" value="Chromosome"/>
</dbReference>
<dbReference type="InterPro" id="IPR036388">
    <property type="entry name" value="WH-like_DNA-bd_sf"/>
</dbReference>
<keyword evidence="4" id="KW-0131">Cell cycle</keyword>
<dbReference type="AlphaFoldDB" id="D2R2H2"/>